<reference evidence="2" key="1">
    <citation type="submission" date="2021-03" db="EMBL/GenBank/DDBJ databases">
        <title>Assistant Professor.</title>
        <authorList>
            <person name="Huq M.A."/>
        </authorList>
    </citation>
    <scope>NUCLEOTIDE SEQUENCE [LARGE SCALE GENOMIC DNA]</scope>
    <source>
        <strain evidence="2">MAH-28</strain>
    </source>
</reference>
<name>A0ABS3Y9J8_9BACT</name>
<proteinExistence type="predicted"/>
<keyword evidence="2" id="KW-1185">Reference proteome</keyword>
<evidence type="ECO:0000313" key="1">
    <source>
        <dbReference type="EMBL" id="MBO9151349.1"/>
    </source>
</evidence>
<sequence>MTFRIGQRAFVQCIIAKSSRFSGADIFLEKNGITIEPGIPEMRTRILVGSGALLLKIFSRNFSAPAVKIKGYLEGKYENVKFRS</sequence>
<comment type="caution">
    <text evidence="1">The sequence shown here is derived from an EMBL/GenBank/DDBJ whole genome shotgun (WGS) entry which is preliminary data.</text>
</comment>
<accession>A0ABS3Y9J8</accession>
<dbReference type="EMBL" id="JAGHKP010000001">
    <property type="protein sequence ID" value="MBO9151349.1"/>
    <property type="molecule type" value="Genomic_DNA"/>
</dbReference>
<dbReference type="RefSeq" id="WP_209143469.1">
    <property type="nucleotide sequence ID" value="NZ_JAGHKP010000001.1"/>
</dbReference>
<dbReference type="Proteomes" id="UP000679126">
    <property type="component" value="Unassembled WGS sequence"/>
</dbReference>
<gene>
    <name evidence="1" type="ORF">J7I43_03960</name>
</gene>
<organism evidence="1 2">
    <name type="scientific">Chitinophaga chungangae</name>
    <dbReference type="NCBI Taxonomy" id="2821488"/>
    <lineage>
        <taxon>Bacteria</taxon>
        <taxon>Pseudomonadati</taxon>
        <taxon>Bacteroidota</taxon>
        <taxon>Chitinophagia</taxon>
        <taxon>Chitinophagales</taxon>
        <taxon>Chitinophagaceae</taxon>
        <taxon>Chitinophaga</taxon>
    </lineage>
</organism>
<protein>
    <submittedName>
        <fullName evidence="1">Uncharacterized protein</fullName>
    </submittedName>
</protein>
<evidence type="ECO:0000313" key="2">
    <source>
        <dbReference type="Proteomes" id="UP000679126"/>
    </source>
</evidence>